<reference evidence="2 3" key="1">
    <citation type="submission" date="2019-06" db="EMBL/GenBank/DDBJ databases">
        <authorList>
            <person name="Li J."/>
        </authorList>
    </citation>
    <scope>NUCLEOTIDE SEQUENCE [LARGE SCALE GENOMIC DNA]</scope>
    <source>
        <strain evidence="2 3">CGMCC 1.8012</strain>
    </source>
</reference>
<dbReference type="InterPro" id="IPR001296">
    <property type="entry name" value="Glyco_trans_1"/>
</dbReference>
<gene>
    <name evidence="2" type="ORF">FHD67_05275</name>
</gene>
<dbReference type="Pfam" id="PF00534">
    <property type="entry name" value="Glycos_transf_1"/>
    <property type="match status" value="1"/>
</dbReference>
<dbReference type="Proteomes" id="UP000304880">
    <property type="component" value="Unassembled WGS sequence"/>
</dbReference>
<evidence type="ECO:0000313" key="3">
    <source>
        <dbReference type="Proteomes" id="UP000304880"/>
    </source>
</evidence>
<name>A0A5C4R8S2_9RHOB</name>
<feature type="domain" description="Glycosyl transferase family 1" evidence="1">
    <location>
        <begin position="207"/>
        <end position="368"/>
    </location>
</feature>
<sequence length="392" mass="41989">MALGYVVPEFPSQTHAFFWREIGAIEDAGTPVRLYSTRRPPAGSCPHAFAEQAAARTTYLFPPRIGAVLRLLAHPVRTARAVGYLAGLSQTSIAGRLRLLALLPSAADLVRDARRHDVRHLHIHSCANAAHLGALAAILGDLTYSLTLHGDLPVYGVDHAAKMARASFVAAVTLPLAQQIAEVSPATPNPVIWMGVDCARFTPSDRAPGQDFTVATVARLNHMKGHRFFLQALAQLRQQGISIAYRIAGEGPERDAILAEIDRLGLQDQVQMMGSLDESRVLDLLRSVDALALSSIGQGEAAPVTVMEAMACGLPVICSRIGGTGDMIRDGVDGFLVPQGDVAAIVDRLRRLQSDPEFAGAMGQAARQSALVSFDHQTNARLLLSRIAEAQK</sequence>
<dbReference type="PANTHER" id="PTHR12526:SF636">
    <property type="entry name" value="BLL3647 PROTEIN"/>
    <property type="match status" value="1"/>
</dbReference>
<dbReference type="EMBL" id="VDDC01000009">
    <property type="protein sequence ID" value="TNH40288.1"/>
    <property type="molecule type" value="Genomic_DNA"/>
</dbReference>
<dbReference type="AlphaFoldDB" id="A0A5C4R8S2"/>
<dbReference type="RefSeq" id="WP_139598069.1">
    <property type="nucleotide sequence ID" value="NZ_VDDC01000009.1"/>
</dbReference>
<evidence type="ECO:0000313" key="2">
    <source>
        <dbReference type="EMBL" id="TNH40288.1"/>
    </source>
</evidence>
<organism evidence="2 3">
    <name type="scientific">Paracoccus haeundaensis</name>
    <dbReference type="NCBI Taxonomy" id="225362"/>
    <lineage>
        <taxon>Bacteria</taxon>
        <taxon>Pseudomonadati</taxon>
        <taxon>Pseudomonadota</taxon>
        <taxon>Alphaproteobacteria</taxon>
        <taxon>Rhodobacterales</taxon>
        <taxon>Paracoccaceae</taxon>
        <taxon>Paracoccus</taxon>
    </lineage>
</organism>
<protein>
    <submittedName>
        <fullName evidence="2">Glycosyltransferase</fullName>
    </submittedName>
</protein>
<keyword evidence="2" id="KW-0808">Transferase</keyword>
<evidence type="ECO:0000259" key="1">
    <source>
        <dbReference type="Pfam" id="PF00534"/>
    </source>
</evidence>
<proteinExistence type="predicted"/>
<keyword evidence="3" id="KW-1185">Reference proteome</keyword>
<comment type="caution">
    <text evidence="2">The sequence shown here is derived from an EMBL/GenBank/DDBJ whole genome shotgun (WGS) entry which is preliminary data.</text>
</comment>
<accession>A0A5C4R8S2</accession>
<dbReference type="PANTHER" id="PTHR12526">
    <property type="entry name" value="GLYCOSYLTRANSFERASE"/>
    <property type="match status" value="1"/>
</dbReference>
<dbReference type="SUPFAM" id="SSF53756">
    <property type="entry name" value="UDP-Glycosyltransferase/glycogen phosphorylase"/>
    <property type="match status" value="1"/>
</dbReference>
<dbReference type="Gene3D" id="3.40.50.2000">
    <property type="entry name" value="Glycogen Phosphorylase B"/>
    <property type="match status" value="2"/>
</dbReference>
<dbReference type="GO" id="GO:0016757">
    <property type="term" value="F:glycosyltransferase activity"/>
    <property type="evidence" value="ECO:0007669"/>
    <property type="project" value="InterPro"/>
</dbReference>